<dbReference type="InterPro" id="IPR033379">
    <property type="entry name" value="Acid_Pase_AS"/>
</dbReference>
<sequence>MSTRSLLKIVASLAVATTASAATGDDLAPAYDINFPAGTSSTLEPLHYAGANSPYFPGPDVYDIPYEVPEGCTVQQASYIVRHGSRFPDSGSYNSWVAIQERIQAAAALPGFNATGSLSFIPTWQTVLTDTTLQMSQESMTGYKEAHDLGYQLRTRYPDFYKDGNDYMVWANQYAAPINESRVVQTAQAFLQGYLYIYADTYGSVVAINSTASADALGDSLSPSDMCPAFTNDAKNNVTDFDNTWVPDALTRINAMVTGNLTFTENDILFFPYMCGYESQITGRVSPWCGVFNDTELLNYAYSQDLSYYYGTGPGSSGPASKLFLPYLDEIITLLMEGPGQQGVGPDGPFTVPNLIMGFMNDNQIAQLTSAMGIFDSNKLPIDYYPGAHEYDISHFITMRGTVAFEVLNCAASAPKASSSATFSSSTTGASAPGSTVAVTGTQTASSNGTAPTATASSPTGTGSSGSATGIIGKSTGSSVTPTGTPYGFTSTGTPNTLITTTVTASDCAATTAAAKPKSGHQFKRRANANETYIRVIFNDAVYPIINCQDGPGNSCLLSEYAAYIHQENEAAGDFTSYCNVTAAGSEKSVVNGASFYTNTTLDFLTIVKSQ</sequence>
<feature type="chain" id="PRO_5017753345" description="3-phytase" evidence="5">
    <location>
        <begin position="22"/>
        <end position="611"/>
    </location>
</feature>
<feature type="region of interest" description="Disordered" evidence="4">
    <location>
        <begin position="418"/>
        <end position="492"/>
    </location>
</feature>
<dbReference type="Pfam" id="PF00328">
    <property type="entry name" value="His_Phos_2"/>
    <property type="match status" value="1"/>
</dbReference>
<accession>A0A3D8S236</accession>
<dbReference type="Proteomes" id="UP000256328">
    <property type="component" value="Unassembled WGS sequence"/>
</dbReference>
<evidence type="ECO:0000256" key="4">
    <source>
        <dbReference type="SAM" id="MobiDB-lite"/>
    </source>
</evidence>
<dbReference type="PROSITE" id="PS00616">
    <property type="entry name" value="HIS_ACID_PHOSPHAT_1"/>
    <property type="match status" value="1"/>
</dbReference>
<name>A0A3D8S236_9HELO</name>
<dbReference type="CDD" id="cd07061">
    <property type="entry name" value="HP_HAP_like"/>
    <property type="match status" value="1"/>
</dbReference>
<evidence type="ECO:0000313" key="7">
    <source>
        <dbReference type="Proteomes" id="UP000256328"/>
    </source>
</evidence>
<dbReference type="OrthoDB" id="6509975at2759"/>
<evidence type="ECO:0000256" key="5">
    <source>
        <dbReference type="SAM" id="SignalP"/>
    </source>
</evidence>
<dbReference type="Gene3D" id="3.40.50.1240">
    <property type="entry name" value="Phosphoglycerate mutase-like"/>
    <property type="match status" value="1"/>
</dbReference>
<organism evidence="6 7">
    <name type="scientific">Coleophoma crateriformis</name>
    <dbReference type="NCBI Taxonomy" id="565419"/>
    <lineage>
        <taxon>Eukaryota</taxon>
        <taxon>Fungi</taxon>
        <taxon>Dikarya</taxon>
        <taxon>Ascomycota</taxon>
        <taxon>Pezizomycotina</taxon>
        <taxon>Leotiomycetes</taxon>
        <taxon>Helotiales</taxon>
        <taxon>Dermateaceae</taxon>
        <taxon>Coleophoma</taxon>
    </lineage>
</organism>
<dbReference type="PANTHER" id="PTHR20963">
    <property type="entry name" value="MULTIPLE INOSITOL POLYPHOSPHATE PHOSPHATASE-RELATED"/>
    <property type="match status" value="1"/>
</dbReference>
<reference evidence="6 7" key="1">
    <citation type="journal article" date="2018" name="IMA Fungus">
        <title>IMA Genome-F 9: Draft genome sequence of Annulohypoxylon stygium, Aspergillus mulundensis, Berkeleyomyces basicola (syn. Thielaviopsis basicola), Ceratocystis smalleyi, two Cercospora beticola strains, Coleophoma cylindrospora, Fusarium fracticaudum, Phialophora cf. hyalina, and Morchella septimelata.</title>
        <authorList>
            <person name="Wingfield B.D."/>
            <person name="Bills G.F."/>
            <person name="Dong Y."/>
            <person name="Huang W."/>
            <person name="Nel W.J."/>
            <person name="Swalarsk-Parry B.S."/>
            <person name="Vaghefi N."/>
            <person name="Wilken P.M."/>
            <person name="An Z."/>
            <person name="de Beer Z.W."/>
            <person name="De Vos L."/>
            <person name="Chen L."/>
            <person name="Duong T.A."/>
            <person name="Gao Y."/>
            <person name="Hammerbacher A."/>
            <person name="Kikkert J.R."/>
            <person name="Li Y."/>
            <person name="Li H."/>
            <person name="Li K."/>
            <person name="Li Q."/>
            <person name="Liu X."/>
            <person name="Ma X."/>
            <person name="Naidoo K."/>
            <person name="Pethybridge S.J."/>
            <person name="Sun J."/>
            <person name="Steenkamp E.T."/>
            <person name="van der Nest M.A."/>
            <person name="van Wyk S."/>
            <person name="Wingfield M.J."/>
            <person name="Xiong C."/>
            <person name="Yue Q."/>
            <person name="Zhang X."/>
        </authorList>
    </citation>
    <scope>NUCLEOTIDE SEQUENCE [LARGE SCALE GENOMIC DNA]</scope>
    <source>
        <strain evidence="6 7">BP5796</strain>
    </source>
</reference>
<protein>
    <recommendedName>
        <fullName evidence="2">3-phytase</fullName>
        <ecNumber evidence="2">3.1.3.8</ecNumber>
    </recommendedName>
</protein>
<evidence type="ECO:0000256" key="1">
    <source>
        <dbReference type="ARBA" id="ARBA00005375"/>
    </source>
</evidence>
<dbReference type="SUPFAM" id="SSF53254">
    <property type="entry name" value="Phosphoglycerate mutase-like"/>
    <property type="match status" value="1"/>
</dbReference>
<comment type="caution">
    <text evidence="6">The sequence shown here is derived from an EMBL/GenBank/DDBJ whole genome shotgun (WGS) entry which is preliminary data.</text>
</comment>
<keyword evidence="3" id="KW-0378">Hydrolase</keyword>
<proteinExistence type="inferred from homology"/>
<dbReference type="GO" id="GO:0009277">
    <property type="term" value="C:fungal-type cell wall"/>
    <property type="evidence" value="ECO:0007669"/>
    <property type="project" value="TreeGrafter"/>
</dbReference>
<keyword evidence="7" id="KW-1185">Reference proteome</keyword>
<evidence type="ECO:0000313" key="6">
    <source>
        <dbReference type="EMBL" id="RDW80339.1"/>
    </source>
</evidence>
<dbReference type="EC" id="3.1.3.8" evidence="2"/>
<dbReference type="InterPro" id="IPR029033">
    <property type="entry name" value="His_PPase_superfam"/>
</dbReference>
<dbReference type="GO" id="GO:0016158">
    <property type="term" value="F:inositol hexakisphosphate 3-phosphatase activity"/>
    <property type="evidence" value="ECO:0007669"/>
    <property type="project" value="UniProtKB-EC"/>
</dbReference>
<evidence type="ECO:0000256" key="3">
    <source>
        <dbReference type="ARBA" id="ARBA00022801"/>
    </source>
</evidence>
<comment type="similarity">
    <text evidence="1">Belongs to the histidine acid phosphatase family.</text>
</comment>
<feature type="signal peptide" evidence="5">
    <location>
        <begin position="1"/>
        <end position="21"/>
    </location>
</feature>
<keyword evidence="5" id="KW-0732">Signal</keyword>
<dbReference type="InterPro" id="IPR000560">
    <property type="entry name" value="His_Pase_clade-2"/>
</dbReference>
<gene>
    <name evidence="6" type="ORF">BP5796_05037</name>
</gene>
<dbReference type="EMBL" id="PDLN01000007">
    <property type="protein sequence ID" value="RDW80339.1"/>
    <property type="molecule type" value="Genomic_DNA"/>
</dbReference>
<feature type="compositionally biased region" description="Low complexity" evidence="4">
    <location>
        <begin position="418"/>
        <end position="436"/>
    </location>
</feature>
<dbReference type="PANTHER" id="PTHR20963:SF23">
    <property type="entry name" value="3-PHYTASE"/>
    <property type="match status" value="1"/>
</dbReference>
<dbReference type="GO" id="GO:0003993">
    <property type="term" value="F:acid phosphatase activity"/>
    <property type="evidence" value="ECO:0007669"/>
    <property type="project" value="TreeGrafter"/>
</dbReference>
<evidence type="ECO:0000256" key="2">
    <source>
        <dbReference type="ARBA" id="ARBA00012632"/>
    </source>
</evidence>
<feature type="compositionally biased region" description="Low complexity" evidence="4">
    <location>
        <begin position="444"/>
        <end position="488"/>
    </location>
</feature>
<dbReference type="AlphaFoldDB" id="A0A3D8S236"/>